<dbReference type="AlphaFoldDB" id="A0A1F6P124"/>
<accession>A0A1F6P124</accession>
<reference evidence="1 2" key="1">
    <citation type="journal article" date="2016" name="Nat. Commun.">
        <title>Thousands of microbial genomes shed light on interconnected biogeochemical processes in an aquifer system.</title>
        <authorList>
            <person name="Anantharaman K."/>
            <person name="Brown C.T."/>
            <person name="Hug L.A."/>
            <person name="Sharon I."/>
            <person name="Castelle C.J."/>
            <person name="Probst A.J."/>
            <person name="Thomas B.C."/>
            <person name="Singh A."/>
            <person name="Wilkins M.J."/>
            <person name="Karaoz U."/>
            <person name="Brodie E.L."/>
            <person name="Williams K.H."/>
            <person name="Hubbard S.S."/>
            <person name="Banfield J.F."/>
        </authorList>
    </citation>
    <scope>NUCLEOTIDE SEQUENCE [LARGE SCALE GENOMIC DNA]</scope>
</reference>
<organism evidence="1 2">
    <name type="scientific">Candidatus Magasanikbacteria bacterium RIFOXYC2_FULL_40_16</name>
    <dbReference type="NCBI Taxonomy" id="1798703"/>
    <lineage>
        <taxon>Bacteria</taxon>
        <taxon>Candidatus Magasanikiibacteriota</taxon>
    </lineage>
</organism>
<dbReference type="Proteomes" id="UP000178895">
    <property type="component" value="Unassembled WGS sequence"/>
</dbReference>
<dbReference type="EMBL" id="MFQY01000024">
    <property type="protein sequence ID" value="OGH89865.1"/>
    <property type="molecule type" value="Genomic_DNA"/>
</dbReference>
<proteinExistence type="predicted"/>
<protein>
    <submittedName>
        <fullName evidence="1">Uncharacterized protein</fullName>
    </submittedName>
</protein>
<comment type="caution">
    <text evidence="1">The sequence shown here is derived from an EMBL/GenBank/DDBJ whole genome shotgun (WGS) entry which is preliminary data.</text>
</comment>
<evidence type="ECO:0000313" key="2">
    <source>
        <dbReference type="Proteomes" id="UP000178895"/>
    </source>
</evidence>
<gene>
    <name evidence="1" type="ORF">A2469_00695</name>
</gene>
<name>A0A1F6P124_9BACT</name>
<sequence length="156" mass="17833">MTVVCREAFQWIRGKVEEMKTSTEEEQTLMDMIYASYMEQEKALKDALDVFIKACKSEHEAFDRIVSPAYDARHKAREISGVKQFLEAVSVAEDAIEEACKKANALMKTSPYKEIREAAEKVYQAKCVAIRNKHEEACKAAIDLYKEAANRLMLNK</sequence>
<evidence type="ECO:0000313" key="1">
    <source>
        <dbReference type="EMBL" id="OGH89865.1"/>
    </source>
</evidence>